<sequence length="454" mass="50899">KLTLVDYSNISANFAKIKKKWKLKSGKMVEDIMFEASKDFIVEHPAHSLILNVMDPVWKECFSQSEFDEIKSEENIFKFNKPFPCDLQEVILKLDKKTGFRDMYDAIDAVKAHPLDDCEKFWLKQSVLDYLMLFSDDDTLASSETEKDLLGDVYGFVKKSCKLSGTKTHGAKLSRASSVSKNADRTIGSSSTVQRKHAAENADLTFRHFSHELCCLEIGLNDFGPNDTKEMNESSIKTPIMMKNFCAHLVSQYKTEPKNIKIMGIIISGLNIKALGMSFNNGSVSLLSTSDRLHMPESVSEIPRLLPPALRLVYNLNKFLNAVAYHASQTFVRVYAEKCREFYESNQGDVLLLKAIHNRSSVINTQQPQKQIKQEKQSAELEALYEASSLGRVDYTSIASTSSVSIPIIVITLTDNQGSTTASLHVESTTNVLYNTDTNGVNKEKLPVTEGEED</sequence>
<protein>
    <submittedName>
        <fullName evidence="1">Uncharacterized protein</fullName>
    </submittedName>
</protein>
<dbReference type="EMBL" id="PJQM01001410">
    <property type="protein sequence ID" value="RCI02398.1"/>
    <property type="molecule type" value="Genomic_DNA"/>
</dbReference>
<evidence type="ECO:0000313" key="2">
    <source>
        <dbReference type="Proteomes" id="UP000253551"/>
    </source>
</evidence>
<comment type="caution">
    <text evidence="1">The sequence shown here is derived from an EMBL/GenBank/DDBJ whole genome shotgun (WGS) entry which is preliminary data.</text>
</comment>
<keyword evidence="2" id="KW-1185">Reference proteome</keyword>
<organism evidence="1 2">
    <name type="scientific">Rhizopus stolonifer</name>
    <name type="common">Rhizopus nigricans</name>
    <dbReference type="NCBI Taxonomy" id="4846"/>
    <lineage>
        <taxon>Eukaryota</taxon>
        <taxon>Fungi</taxon>
        <taxon>Fungi incertae sedis</taxon>
        <taxon>Mucoromycota</taxon>
        <taxon>Mucoromycotina</taxon>
        <taxon>Mucoromycetes</taxon>
        <taxon>Mucorales</taxon>
        <taxon>Mucorineae</taxon>
        <taxon>Rhizopodaceae</taxon>
        <taxon>Rhizopus</taxon>
    </lineage>
</organism>
<dbReference type="AlphaFoldDB" id="A0A367KJR2"/>
<accession>A0A367KJR2</accession>
<proteinExistence type="predicted"/>
<feature type="non-terminal residue" evidence="1">
    <location>
        <position position="454"/>
    </location>
</feature>
<dbReference type="OrthoDB" id="2271149at2759"/>
<evidence type="ECO:0000313" key="1">
    <source>
        <dbReference type="EMBL" id="RCI02398.1"/>
    </source>
</evidence>
<reference evidence="1 2" key="1">
    <citation type="journal article" date="2018" name="G3 (Bethesda)">
        <title>Phylogenetic and Phylogenomic Definition of Rhizopus Species.</title>
        <authorList>
            <person name="Gryganskyi A.P."/>
            <person name="Golan J."/>
            <person name="Dolatabadi S."/>
            <person name="Mondo S."/>
            <person name="Robb S."/>
            <person name="Idnurm A."/>
            <person name="Muszewska A."/>
            <person name="Steczkiewicz K."/>
            <person name="Masonjones S."/>
            <person name="Liao H.L."/>
            <person name="Gajdeczka M.T."/>
            <person name="Anike F."/>
            <person name="Vuek A."/>
            <person name="Anishchenko I.M."/>
            <person name="Voigt K."/>
            <person name="de Hoog G.S."/>
            <person name="Smith M.E."/>
            <person name="Heitman J."/>
            <person name="Vilgalys R."/>
            <person name="Stajich J.E."/>
        </authorList>
    </citation>
    <scope>NUCLEOTIDE SEQUENCE [LARGE SCALE GENOMIC DNA]</scope>
    <source>
        <strain evidence="1 2">LSU 92-RS-03</strain>
    </source>
</reference>
<dbReference type="Proteomes" id="UP000253551">
    <property type="component" value="Unassembled WGS sequence"/>
</dbReference>
<name>A0A367KJR2_RHIST</name>
<feature type="non-terminal residue" evidence="1">
    <location>
        <position position="1"/>
    </location>
</feature>
<gene>
    <name evidence="1" type="ORF">CU098_002707</name>
</gene>